<organism evidence="5 6">
    <name type="scientific">Plesiomonas shigelloides</name>
    <name type="common">Aeromonas shigelloides</name>
    <dbReference type="NCBI Taxonomy" id="703"/>
    <lineage>
        <taxon>Bacteria</taxon>
        <taxon>Pseudomonadati</taxon>
        <taxon>Pseudomonadota</taxon>
        <taxon>Gammaproteobacteria</taxon>
        <taxon>Enterobacterales</taxon>
        <taxon>Enterobacteriaceae</taxon>
        <taxon>Plesiomonas</taxon>
    </lineage>
</organism>
<feature type="domain" description="ABC transporter" evidence="4">
    <location>
        <begin position="6"/>
        <end position="219"/>
    </location>
</feature>
<dbReference type="InterPro" id="IPR003593">
    <property type="entry name" value="AAA+_ATPase"/>
</dbReference>
<keyword evidence="3 5" id="KW-0067">ATP-binding</keyword>
<dbReference type="InterPro" id="IPR017871">
    <property type="entry name" value="ABC_transporter-like_CS"/>
</dbReference>
<dbReference type="InterPro" id="IPR027417">
    <property type="entry name" value="P-loop_NTPase"/>
</dbReference>
<accession>A0A8I2B607</accession>
<evidence type="ECO:0000256" key="2">
    <source>
        <dbReference type="ARBA" id="ARBA00022741"/>
    </source>
</evidence>
<name>A0A8I2B607_PLESH</name>
<dbReference type="RefSeq" id="WP_207542418.1">
    <property type="nucleotide sequence ID" value="NZ_JAFNAA010000015.1"/>
</dbReference>
<gene>
    <name evidence="5" type="ORF">J2R62_13280</name>
</gene>
<sequence length="221" mass="24246">MTNTVLRADQVSVELNGQPLIAPFSAEIRRAERVALTGMSGSGKTTLLGILSGMYPADSGTVWLFDQPVSPLTQQAIRQKIAYLPQQIPPLDMQVDTYLERLRSFKLNQAATTTPPDICQPQALLAALGLEPETLQQRMADISGGQRQRIGLAGCLQLNRPFLFADEPTSALDADSKQRVFALLEQLGCTLLSVSHDPDMVAFCNQHWHIENQQLQVLAHG</sequence>
<dbReference type="EMBL" id="JAFNAA010000015">
    <property type="protein sequence ID" value="MBO1109168.1"/>
    <property type="molecule type" value="Genomic_DNA"/>
</dbReference>
<evidence type="ECO:0000256" key="3">
    <source>
        <dbReference type="ARBA" id="ARBA00022840"/>
    </source>
</evidence>
<proteinExistence type="predicted"/>
<evidence type="ECO:0000259" key="4">
    <source>
        <dbReference type="PROSITE" id="PS50893"/>
    </source>
</evidence>
<evidence type="ECO:0000313" key="6">
    <source>
        <dbReference type="Proteomes" id="UP000664658"/>
    </source>
</evidence>
<dbReference type="InterPro" id="IPR050153">
    <property type="entry name" value="Metal_Ion_Import_ABC"/>
</dbReference>
<protein>
    <submittedName>
        <fullName evidence="5">ATP-binding cassette domain-containing protein</fullName>
    </submittedName>
</protein>
<evidence type="ECO:0000256" key="1">
    <source>
        <dbReference type="ARBA" id="ARBA00022448"/>
    </source>
</evidence>
<dbReference type="Proteomes" id="UP000664658">
    <property type="component" value="Unassembled WGS sequence"/>
</dbReference>
<keyword evidence="2" id="KW-0547">Nucleotide-binding</keyword>
<dbReference type="Gene3D" id="3.40.50.300">
    <property type="entry name" value="P-loop containing nucleotide triphosphate hydrolases"/>
    <property type="match status" value="1"/>
</dbReference>
<comment type="caution">
    <text evidence="5">The sequence shown here is derived from an EMBL/GenBank/DDBJ whole genome shotgun (WGS) entry which is preliminary data.</text>
</comment>
<dbReference type="PROSITE" id="PS50893">
    <property type="entry name" value="ABC_TRANSPORTER_2"/>
    <property type="match status" value="1"/>
</dbReference>
<dbReference type="CDD" id="cd00267">
    <property type="entry name" value="ABC_ATPase"/>
    <property type="match status" value="1"/>
</dbReference>
<keyword evidence="1" id="KW-0813">Transport</keyword>
<dbReference type="GO" id="GO:0016887">
    <property type="term" value="F:ATP hydrolysis activity"/>
    <property type="evidence" value="ECO:0007669"/>
    <property type="project" value="InterPro"/>
</dbReference>
<dbReference type="InterPro" id="IPR003439">
    <property type="entry name" value="ABC_transporter-like_ATP-bd"/>
</dbReference>
<dbReference type="GO" id="GO:0005524">
    <property type="term" value="F:ATP binding"/>
    <property type="evidence" value="ECO:0007669"/>
    <property type="project" value="UniProtKB-KW"/>
</dbReference>
<dbReference type="AlphaFoldDB" id="A0A8I2B607"/>
<reference evidence="5" key="1">
    <citation type="submission" date="2021-03" db="EMBL/GenBank/DDBJ databases">
        <title>Plesiomonas shigelloides zfcc0051, isolated from zebrafish feces.</title>
        <authorList>
            <person name="Vanderhoek Z."/>
            <person name="Gaulke C."/>
        </authorList>
    </citation>
    <scope>NUCLEOTIDE SEQUENCE</scope>
    <source>
        <strain evidence="5">Zfcc0051</strain>
    </source>
</reference>
<dbReference type="PROSITE" id="PS00211">
    <property type="entry name" value="ABC_TRANSPORTER_1"/>
    <property type="match status" value="1"/>
</dbReference>
<dbReference type="PANTHER" id="PTHR42734">
    <property type="entry name" value="METAL TRANSPORT SYSTEM ATP-BINDING PROTEIN TM_0124-RELATED"/>
    <property type="match status" value="1"/>
</dbReference>
<dbReference type="SMART" id="SM00382">
    <property type="entry name" value="AAA"/>
    <property type="match status" value="1"/>
</dbReference>
<evidence type="ECO:0000313" key="5">
    <source>
        <dbReference type="EMBL" id="MBO1109168.1"/>
    </source>
</evidence>
<dbReference type="Pfam" id="PF00005">
    <property type="entry name" value="ABC_tran"/>
    <property type="match status" value="1"/>
</dbReference>
<dbReference type="SUPFAM" id="SSF52540">
    <property type="entry name" value="P-loop containing nucleoside triphosphate hydrolases"/>
    <property type="match status" value="1"/>
</dbReference>